<protein>
    <submittedName>
        <fullName evidence="1">Uncharacterized protein</fullName>
    </submittedName>
</protein>
<reference evidence="1 2" key="1">
    <citation type="submission" date="2016-11" db="EMBL/GenBank/DDBJ databases">
        <authorList>
            <person name="Jaros S."/>
            <person name="Januszkiewicz K."/>
            <person name="Wedrychowicz H."/>
        </authorList>
    </citation>
    <scope>NUCLEOTIDE SEQUENCE [LARGE SCALE GENOMIC DNA]</scope>
    <source>
        <strain evidence="1 2">DSM 24574</strain>
    </source>
</reference>
<proteinExistence type="predicted"/>
<gene>
    <name evidence="1" type="ORF">SAMN04488109_5162</name>
</gene>
<accession>A0A1M5VJV1</accession>
<sequence length="63" mass="7692">MRRKDLKKGMLEYCKIILEKMSFSRRLFRKEYKKTFAYLAPAEHEELKRWLRASGRQEGRPDA</sequence>
<dbReference type="RefSeq" id="WP_073140285.1">
    <property type="nucleotide sequence ID" value="NZ_FQWQ01000004.1"/>
</dbReference>
<dbReference type="Proteomes" id="UP000184212">
    <property type="component" value="Unassembled WGS sequence"/>
</dbReference>
<dbReference type="STRING" id="947013.SAMN04488109_5162"/>
<evidence type="ECO:0000313" key="2">
    <source>
        <dbReference type="Proteomes" id="UP000184212"/>
    </source>
</evidence>
<name>A0A1M5VJV1_9BACT</name>
<organism evidence="1 2">
    <name type="scientific">Chryseolinea serpens</name>
    <dbReference type="NCBI Taxonomy" id="947013"/>
    <lineage>
        <taxon>Bacteria</taxon>
        <taxon>Pseudomonadati</taxon>
        <taxon>Bacteroidota</taxon>
        <taxon>Cytophagia</taxon>
        <taxon>Cytophagales</taxon>
        <taxon>Fulvivirgaceae</taxon>
        <taxon>Chryseolinea</taxon>
    </lineage>
</organism>
<dbReference type="EMBL" id="FQWQ01000004">
    <property type="protein sequence ID" value="SHH75485.1"/>
    <property type="molecule type" value="Genomic_DNA"/>
</dbReference>
<dbReference type="OrthoDB" id="840060at2"/>
<keyword evidence="2" id="KW-1185">Reference proteome</keyword>
<dbReference type="AlphaFoldDB" id="A0A1M5VJV1"/>
<evidence type="ECO:0000313" key="1">
    <source>
        <dbReference type="EMBL" id="SHH75485.1"/>
    </source>
</evidence>